<comment type="cofactor">
    <cofactor evidence="1">
        <name>a monovalent cation</name>
        <dbReference type="ChEBI" id="CHEBI:60242"/>
    </cofactor>
</comment>
<dbReference type="InterPro" id="IPR023600">
    <property type="entry name" value="Folylpolyglutamate_synth_euk"/>
</dbReference>
<feature type="binding site" evidence="22">
    <location>
        <position position="94"/>
    </location>
    <ligand>
        <name>Mg(2+)</name>
        <dbReference type="ChEBI" id="CHEBI:18420"/>
        <label>1</label>
    </ligand>
</feature>
<sequence length="460" mass="50425">MLNTLQTPYQILKQRREAGIKTDESSNQNMRKCLAAIGYSVQSILATQNDLAKLNVIHVAGTKGKGSTCAYVDSMLSWYRAAHGLPKNIGLYTSPHLVAVRERIRINSAPLTAPLFAKYFFEVWDRLEAAAKQEPDLEKPLYFRYLTLLSFHVFLQEGVDAASYEVGVGGEYDSTNIVERPAVTGITTLGIDHVYSLGDTVGKIAWHKAGIQKKRVPSFTVAQNPDALDVIEKRAAERHVGALKLDPAYPPSPDSIPRELSQGIEKVVWRGRCEAKTEGNLTWYLDGAHTTDSVEVATKWFSDESSQEPASRVLVFNQQGFREAVALLEGLQQAIAQQGLVNFDHVIFCATDQNSKGQKKKDFVNNNADSEAIAGLTLQKSFAEKWRELDPLASSTIGVLPSVKAALAHVRNLALEHNKVHAFLTGSVHLVGTALCSFEGVDALSTEGGCLPLSRWNHGG</sequence>
<evidence type="ECO:0000256" key="16">
    <source>
        <dbReference type="ARBA" id="ARBA00023128"/>
    </source>
</evidence>
<dbReference type="STRING" id="2656787.A0A370T8P4"/>
<evidence type="ECO:0000256" key="22">
    <source>
        <dbReference type="PIRSR" id="PIRSR038895-2"/>
    </source>
</evidence>
<dbReference type="GO" id="GO:0005829">
    <property type="term" value="C:cytosol"/>
    <property type="evidence" value="ECO:0007669"/>
    <property type="project" value="TreeGrafter"/>
</dbReference>
<dbReference type="PANTHER" id="PTHR11136:SF5">
    <property type="entry name" value="FOLYLPOLYGLUTAMATE SYNTHASE, MITOCHONDRIAL"/>
    <property type="match status" value="1"/>
</dbReference>
<evidence type="ECO:0000256" key="17">
    <source>
        <dbReference type="ARBA" id="ARBA00023136"/>
    </source>
</evidence>
<organism evidence="23 24">
    <name type="scientific">Venustampulla echinocandica</name>
    <dbReference type="NCBI Taxonomy" id="2656787"/>
    <lineage>
        <taxon>Eukaryota</taxon>
        <taxon>Fungi</taxon>
        <taxon>Dikarya</taxon>
        <taxon>Ascomycota</taxon>
        <taxon>Pezizomycotina</taxon>
        <taxon>Leotiomycetes</taxon>
        <taxon>Helotiales</taxon>
        <taxon>Pleuroascaceae</taxon>
        <taxon>Venustampulla</taxon>
    </lineage>
</organism>
<keyword evidence="9" id="KW-0554">One-carbon metabolism</keyword>
<evidence type="ECO:0000256" key="3">
    <source>
        <dbReference type="ARBA" id="ARBA00004305"/>
    </source>
</evidence>
<evidence type="ECO:0000256" key="21">
    <source>
        <dbReference type="PIRSR" id="PIRSR038895-1"/>
    </source>
</evidence>
<proteinExistence type="inferred from homology"/>
<reference evidence="23 24" key="1">
    <citation type="journal article" date="2018" name="IMA Fungus">
        <title>IMA Genome-F 9: Draft genome sequence of Annulohypoxylon stygium, Aspergillus mulundensis, Berkeleyomyces basicola (syn. Thielaviopsis basicola), Ceratocystis smalleyi, two Cercospora beticola strains, Coleophoma cylindrospora, Fusarium fracticaudum, Phialophora cf. hyalina, and Morchella septimelata.</title>
        <authorList>
            <person name="Wingfield B.D."/>
            <person name="Bills G.F."/>
            <person name="Dong Y."/>
            <person name="Huang W."/>
            <person name="Nel W.J."/>
            <person name="Swalarsk-Parry B.S."/>
            <person name="Vaghefi N."/>
            <person name="Wilken P.M."/>
            <person name="An Z."/>
            <person name="de Beer Z.W."/>
            <person name="De Vos L."/>
            <person name="Chen L."/>
            <person name="Duong T.A."/>
            <person name="Gao Y."/>
            <person name="Hammerbacher A."/>
            <person name="Kikkert J.R."/>
            <person name="Li Y."/>
            <person name="Li H."/>
            <person name="Li K."/>
            <person name="Li Q."/>
            <person name="Liu X."/>
            <person name="Ma X."/>
            <person name="Naidoo K."/>
            <person name="Pethybridge S.J."/>
            <person name="Sun J."/>
            <person name="Steenkamp E.T."/>
            <person name="van der Nest M.A."/>
            <person name="van Wyk S."/>
            <person name="Wingfield M.J."/>
            <person name="Xiong C."/>
            <person name="Yue Q."/>
            <person name="Zhang X."/>
        </authorList>
    </citation>
    <scope>NUCLEOTIDE SEQUENCE [LARGE SCALE GENOMIC DNA]</scope>
    <source>
        <strain evidence="23 24">BP 5553</strain>
    </source>
</reference>
<comment type="catalytic activity">
    <reaction evidence="20">
        <text>(6S)-5,6,7,8-tetrahydrofolyl-(gamma-L-Glu)(n) + L-glutamate + ATP = (6S)-5,6,7,8-tetrahydrofolyl-(gamma-L-Glu)(n+1) + ADP + phosphate + H(+)</text>
        <dbReference type="Rhea" id="RHEA:10580"/>
        <dbReference type="Rhea" id="RHEA-COMP:14738"/>
        <dbReference type="Rhea" id="RHEA-COMP:14740"/>
        <dbReference type="ChEBI" id="CHEBI:15378"/>
        <dbReference type="ChEBI" id="CHEBI:29985"/>
        <dbReference type="ChEBI" id="CHEBI:30616"/>
        <dbReference type="ChEBI" id="CHEBI:43474"/>
        <dbReference type="ChEBI" id="CHEBI:141005"/>
        <dbReference type="ChEBI" id="CHEBI:456216"/>
        <dbReference type="EC" id="6.3.2.17"/>
    </reaction>
</comment>
<feature type="binding site" evidence="21">
    <location>
        <position position="272"/>
    </location>
    <ligand>
        <name>ATP</name>
        <dbReference type="ChEBI" id="CHEBI:30616"/>
    </ligand>
</feature>
<comment type="pathway">
    <text evidence="5">Cofactor biosynthesis; tetrahydrofolylpolyglutamate biosynthesis.</text>
</comment>
<dbReference type="EC" id="6.3.2.17" evidence="7"/>
<keyword evidence="16" id="KW-0496">Mitochondrion</keyword>
<comment type="subcellular location">
    <subcellularLocation>
        <location evidence="4">Cytoplasm</location>
    </subcellularLocation>
    <subcellularLocation>
        <location evidence="2">Mitochondrion inner membrane</location>
    </subcellularLocation>
    <subcellularLocation>
        <location evidence="3">Mitochondrion matrix</location>
    </subcellularLocation>
</comment>
<evidence type="ECO:0000313" key="24">
    <source>
        <dbReference type="Proteomes" id="UP000254866"/>
    </source>
</evidence>
<evidence type="ECO:0000256" key="5">
    <source>
        <dbReference type="ARBA" id="ARBA00005150"/>
    </source>
</evidence>
<evidence type="ECO:0000256" key="18">
    <source>
        <dbReference type="ARBA" id="ARBA00030592"/>
    </source>
</evidence>
<evidence type="ECO:0000256" key="7">
    <source>
        <dbReference type="ARBA" id="ARBA00013025"/>
    </source>
</evidence>
<keyword evidence="10" id="KW-0436">Ligase</keyword>
<feature type="binding site" evidence="21">
    <location>
        <position position="286"/>
    </location>
    <ligand>
        <name>ATP</name>
        <dbReference type="ChEBI" id="CHEBI:30616"/>
    </ligand>
</feature>
<evidence type="ECO:0000256" key="10">
    <source>
        <dbReference type="ARBA" id="ARBA00022598"/>
    </source>
</evidence>
<dbReference type="AlphaFoldDB" id="A0A370T8P4"/>
<keyword evidence="11 22" id="KW-0479">Metal-binding</keyword>
<keyword evidence="15 22" id="KW-0460">Magnesium</keyword>
<evidence type="ECO:0000256" key="9">
    <source>
        <dbReference type="ARBA" id="ARBA00022563"/>
    </source>
</evidence>
<dbReference type="GO" id="GO:0005524">
    <property type="term" value="F:ATP binding"/>
    <property type="evidence" value="ECO:0007669"/>
    <property type="project" value="UniProtKB-KW"/>
</dbReference>
<comment type="similarity">
    <text evidence="6">Belongs to the folylpolyglutamate synthase family.</text>
</comment>
<dbReference type="NCBIfam" id="TIGR01499">
    <property type="entry name" value="folC"/>
    <property type="match status" value="1"/>
</dbReference>
<accession>A0A370T8P4</accession>
<dbReference type="EMBL" id="NPIC01000018">
    <property type="protein sequence ID" value="RDL29789.1"/>
    <property type="molecule type" value="Genomic_DNA"/>
</dbReference>
<dbReference type="InterPro" id="IPR036615">
    <property type="entry name" value="Mur_ligase_C_dom_sf"/>
</dbReference>
<keyword evidence="17" id="KW-0472">Membrane</keyword>
<protein>
    <recommendedName>
        <fullName evidence="7">tetrahydrofolate synthase</fullName>
        <ecNumber evidence="7">6.3.2.17</ecNumber>
    </recommendedName>
    <alternativeName>
        <fullName evidence="19">Folylpoly-gamma-glutamate synthetase</fullName>
    </alternativeName>
    <alternativeName>
        <fullName evidence="18">Tetrahydrofolylpolyglutamate synthase</fullName>
    </alternativeName>
</protein>
<evidence type="ECO:0000256" key="19">
    <source>
        <dbReference type="ARBA" id="ARBA00030876"/>
    </source>
</evidence>
<dbReference type="PANTHER" id="PTHR11136">
    <property type="entry name" value="FOLYLPOLYGLUTAMATE SYNTHASE-RELATED"/>
    <property type="match status" value="1"/>
</dbReference>
<dbReference type="Gene3D" id="3.40.1190.10">
    <property type="entry name" value="Mur-like, catalytic domain"/>
    <property type="match status" value="1"/>
</dbReference>
<keyword evidence="12 21" id="KW-0547">Nucleotide-binding</keyword>
<dbReference type="GO" id="GO:0004326">
    <property type="term" value="F:tetrahydrofolylpolyglutamate synthase activity"/>
    <property type="evidence" value="ECO:0007669"/>
    <property type="project" value="UniProtKB-EC"/>
</dbReference>
<dbReference type="GeneID" id="43603503"/>
<evidence type="ECO:0000256" key="6">
    <source>
        <dbReference type="ARBA" id="ARBA00008276"/>
    </source>
</evidence>
<evidence type="ECO:0000256" key="4">
    <source>
        <dbReference type="ARBA" id="ARBA00004496"/>
    </source>
</evidence>
<dbReference type="PIRSF" id="PIRSF038895">
    <property type="entry name" value="FPGS"/>
    <property type="match status" value="1"/>
</dbReference>
<gene>
    <name evidence="23" type="ORF">BP5553_10654</name>
</gene>
<feature type="binding site" evidence="22">
    <location>
        <position position="165"/>
    </location>
    <ligand>
        <name>Mg(2+)</name>
        <dbReference type="ChEBI" id="CHEBI:18420"/>
        <label>1</label>
    </ligand>
</feature>
<dbReference type="Proteomes" id="UP000254866">
    <property type="component" value="Unassembled WGS sequence"/>
</dbReference>
<dbReference type="GO" id="GO:0005759">
    <property type="term" value="C:mitochondrial matrix"/>
    <property type="evidence" value="ECO:0007669"/>
    <property type="project" value="UniProtKB-SubCell"/>
</dbReference>
<dbReference type="GO" id="GO:0046872">
    <property type="term" value="F:metal ion binding"/>
    <property type="evidence" value="ECO:0007669"/>
    <property type="project" value="UniProtKB-KW"/>
</dbReference>
<dbReference type="SUPFAM" id="SSF53244">
    <property type="entry name" value="MurD-like peptide ligases, peptide-binding domain"/>
    <property type="match status" value="1"/>
</dbReference>
<dbReference type="GO" id="GO:0006730">
    <property type="term" value="P:one-carbon metabolic process"/>
    <property type="evidence" value="ECO:0007669"/>
    <property type="project" value="UniProtKB-KW"/>
</dbReference>
<dbReference type="SUPFAM" id="SSF53623">
    <property type="entry name" value="MurD-like peptide ligases, catalytic domain"/>
    <property type="match status" value="1"/>
</dbReference>
<evidence type="ECO:0000256" key="2">
    <source>
        <dbReference type="ARBA" id="ARBA00004273"/>
    </source>
</evidence>
<dbReference type="OrthoDB" id="5212574at2759"/>
<keyword evidence="24" id="KW-1185">Reference proteome</keyword>
<dbReference type="RefSeq" id="XP_031864546.1">
    <property type="nucleotide sequence ID" value="XM_032019277.1"/>
</dbReference>
<name>A0A370T8P4_9HELO</name>
<keyword evidence="14 21" id="KW-0067">ATP-binding</keyword>
<evidence type="ECO:0000256" key="11">
    <source>
        <dbReference type="ARBA" id="ARBA00022723"/>
    </source>
</evidence>
<evidence type="ECO:0000256" key="12">
    <source>
        <dbReference type="ARBA" id="ARBA00022741"/>
    </source>
</evidence>
<dbReference type="UniPathway" id="UPA00850"/>
<dbReference type="InterPro" id="IPR001645">
    <property type="entry name" value="Folylpolyglutamate_synth"/>
</dbReference>
<keyword evidence="13" id="KW-0999">Mitochondrion inner membrane</keyword>
<evidence type="ECO:0000256" key="14">
    <source>
        <dbReference type="ARBA" id="ARBA00022840"/>
    </source>
</evidence>
<feature type="binding site" evidence="22">
    <location>
        <position position="193"/>
    </location>
    <ligand>
        <name>Mg(2+)</name>
        <dbReference type="ChEBI" id="CHEBI:18420"/>
        <label>1</label>
    </ligand>
</feature>
<dbReference type="InterPro" id="IPR036565">
    <property type="entry name" value="Mur-like_cat_sf"/>
</dbReference>
<evidence type="ECO:0000256" key="8">
    <source>
        <dbReference type="ARBA" id="ARBA00022490"/>
    </source>
</evidence>
<evidence type="ECO:0000256" key="15">
    <source>
        <dbReference type="ARBA" id="ARBA00022842"/>
    </source>
</evidence>
<evidence type="ECO:0000313" key="23">
    <source>
        <dbReference type="EMBL" id="RDL29789.1"/>
    </source>
</evidence>
<evidence type="ECO:0000256" key="1">
    <source>
        <dbReference type="ARBA" id="ARBA00001944"/>
    </source>
</evidence>
<evidence type="ECO:0000256" key="20">
    <source>
        <dbReference type="ARBA" id="ARBA00047493"/>
    </source>
</evidence>
<keyword evidence="8" id="KW-0963">Cytoplasm</keyword>
<dbReference type="GO" id="GO:0005743">
    <property type="term" value="C:mitochondrial inner membrane"/>
    <property type="evidence" value="ECO:0007669"/>
    <property type="project" value="UniProtKB-SubCell"/>
</dbReference>
<evidence type="ECO:0000256" key="13">
    <source>
        <dbReference type="ARBA" id="ARBA00022792"/>
    </source>
</evidence>
<comment type="caution">
    <text evidence="23">The sequence shown here is derived from an EMBL/GenBank/DDBJ whole genome shotgun (WGS) entry which is preliminary data.</text>
</comment>